<dbReference type="CDD" id="cd16442">
    <property type="entry name" value="BPL"/>
    <property type="match status" value="1"/>
</dbReference>
<evidence type="ECO:0000256" key="3">
    <source>
        <dbReference type="ARBA" id="ARBA00024227"/>
    </source>
</evidence>
<proteinExistence type="predicted"/>
<dbReference type="PANTHER" id="PTHR12835">
    <property type="entry name" value="BIOTIN PROTEIN LIGASE"/>
    <property type="match status" value="1"/>
</dbReference>
<dbReference type="EMBL" id="JAZHOG010000012">
    <property type="protein sequence ID" value="MEJ8569180.1"/>
    <property type="molecule type" value="Genomic_DNA"/>
</dbReference>
<evidence type="ECO:0000259" key="5">
    <source>
        <dbReference type="PROSITE" id="PS51733"/>
    </source>
</evidence>
<keyword evidence="7" id="KW-1185">Reference proteome</keyword>
<evidence type="ECO:0000256" key="2">
    <source>
        <dbReference type="ARBA" id="ARBA00023267"/>
    </source>
</evidence>
<dbReference type="GO" id="GO:0004077">
    <property type="term" value="F:biotin--[biotin carboxyl-carrier protein] ligase activity"/>
    <property type="evidence" value="ECO:0007669"/>
    <property type="project" value="UniProtKB-EC"/>
</dbReference>
<comment type="caution">
    <text evidence="6">The sequence shown here is derived from an EMBL/GenBank/DDBJ whole genome shotgun (WGS) entry which is preliminary data.</text>
</comment>
<gene>
    <name evidence="6" type="ORF">V3330_16235</name>
</gene>
<dbReference type="InterPro" id="IPR004143">
    <property type="entry name" value="BPL_LPL_catalytic"/>
</dbReference>
<sequence length="280" mass="30285">MSGPSTGFSESRIRAELGIAGQAHLRDLVLLCEVDSTNLELARRPAAERHACAILADGQSAGRGRRRRAWHSPPGGNLYLSVGWRFEQPPRLVAPLPLVCAVISARILESLEAPQVRIKWPNDLQIDGRKLGGILVESGVSGPSRFDVIAGIGINVRMEADRPEARAIDQPWTCLADHLVAAGEPAFRDRLAGRLLGGLLQGFGDFGETGFGPFQTDWQRFDALRGQEVRVSGDQEALTGRVLGITPQGALRVRIQTPAGGTEVREFLAGDVSVRPHQEN</sequence>
<keyword evidence="2" id="KW-0092">Biotin</keyword>
<dbReference type="RefSeq" id="WP_354696505.1">
    <property type="nucleotide sequence ID" value="NZ_JAZHOG010000012.1"/>
</dbReference>
<comment type="catalytic activity">
    <reaction evidence="4">
        <text>biotin + L-lysyl-[protein] + ATP = N(6)-biotinyl-L-lysyl-[protein] + AMP + diphosphate + H(+)</text>
        <dbReference type="Rhea" id="RHEA:11756"/>
        <dbReference type="Rhea" id="RHEA-COMP:9752"/>
        <dbReference type="Rhea" id="RHEA-COMP:10505"/>
        <dbReference type="ChEBI" id="CHEBI:15378"/>
        <dbReference type="ChEBI" id="CHEBI:29969"/>
        <dbReference type="ChEBI" id="CHEBI:30616"/>
        <dbReference type="ChEBI" id="CHEBI:33019"/>
        <dbReference type="ChEBI" id="CHEBI:57586"/>
        <dbReference type="ChEBI" id="CHEBI:83144"/>
        <dbReference type="ChEBI" id="CHEBI:456215"/>
        <dbReference type="EC" id="6.3.4.15"/>
    </reaction>
</comment>
<keyword evidence="1 6" id="KW-0436">Ligase</keyword>
<evidence type="ECO:0000313" key="6">
    <source>
        <dbReference type="EMBL" id="MEJ8569180.1"/>
    </source>
</evidence>
<dbReference type="Proteomes" id="UP001359886">
    <property type="component" value="Unassembled WGS sequence"/>
</dbReference>
<organism evidence="6 7">
    <name type="scientific">Elongatibacter sediminis</name>
    <dbReference type="NCBI Taxonomy" id="3119006"/>
    <lineage>
        <taxon>Bacteria</taxon>
        <taxon>Pseudomonadati</taxon>
        <taxon>Pseudomonadota</taxon>
        <taxon>Gammaproteobacteria</taxon>
        <taxon>Chromatiales</taxon>
        <taxon>Wenzhouxiangellaceae</taxon>
        <taxon>Elongatibacter</taxon>
    </lineage>
</organism>
<accession>A0AAW9RLN6</accession>
<dbReference type="AlphaFoldDB" id="A0AAW9RLN6"/>
<protein>
    <recommendedName>
        <fullName evidence="3">biotin--[biotin carboxyl-carrier protein] ligase</fullName>
        <ecNumber evidence="3">6.3.4.15</ecNumber>
    </recommendedName>
</protein>
<name>A0AAW9RLN6_9GAMM</name>
<dbReference type="SUPFAM" id="SSF55681">
    <property type="entry name" value="Class II aaRS and biotin synthetases"/>
    <property type="match status" value="1"/>
</dbReference>
<dbReference type="InterPro" id="IPR003142">
    <property type="entry name" value="BPL_C"/>
</dbReference>
<dbReference type="EC" id="6.3.4.15" evidence="3"/>
<dbReference type="NCBIfam" id="TIGR00121">
    <property type="entry name" value="birA_ligase"/>
    <property type="match status" value="1"/>
</dbReference>
<dbReference type="Pfam" id="PF02237">
    <property type="entry name" value="BPL_C"/>
    <property type="match status" value="1"/>
</dbReference>
<dbReference type="InterPro" id="IPR045864">
    <property type="entry name" value="aa-tRNA-synth_II/BPL/LPL"/>
</dbReference>
<dbReference type="Pfam" id="PF03099">
    <property type="entry name" value="BPL_LplA_LipB"/>
    <property type="match status" value="1"/>
</dbReference>
<evidence type="ECO:0000256" key="4">
    <source>
        <dbReference type="ARBA" id="ARBA00047846"/>
    </source>
</evidence>
<dbReference type="GO" id="GO:0005737">
    <property type="term" value="C:cytoplasm"/>
    <property type="evidence" value="ECO:0007669"/>
    <property type="project" value="TreeGrafter"/>
</dbReference>
<feature type="domain" description="BPL/LPL catalytic" evidence="5">
    <location>
        <begin position="23"/>
        <end position="207"/>
    </location>
</feature>
<dbReference type="Gene3D" id="3.30.930.10">
    <property type="entry name" value="Bira Bifunctional Protein, Domain 2"/>
    <property type="match status" value="1"/>
</dbReference>
<reference evidence="6 7" key="1">
    <citation type="submission" date="2024-02" db="EMBL/GenBank/DDBJ databases">
        <title>A novel Wenzhouxiangellaceae bacterium, isolated from coastal sediments.</title>
        <authorList>
            <person name="Du Z.-J."/>
            <person name="Ye Y.-Q."/>
            <person name="Zhang X.-Y."/>
        </authorList>
    </citation>
    <scope>NUCLEOTIDE SEQUENCE [LARGE SCALE GENOMIC DNA]</scope>
    <source>
        <strain evidence="6 7">CH-27</strain>
    </source>
</reference>
<dbReference type="PROSITE" id="PS51733">
    <property type="entry name" value="BPL_LPL_CATALYTIC"/>
    <property type="match status" value="1"/>
</dbReference>
<evidence type="ECO:0000256" key="1">
    <source>
        <dbReference type="ARBA" id="ARBA00022598"/>
    </source>
</evidence>
<dbReference type="PANTHER" id="PTHR12835:SF5">
    <property type="entry name" value="BIOTIN--PROTEIN LIGASE"/>
    <property type="match status" value="1"/>
</dbReference>
<dbReference type="Gene3D" id="2.30.30.100">
    <property type="match status" value="1"/>
</dbReference>
<dbReference type="InterPro" id="IPR004408">
    <property type="entry name" value="Biotin_CoA_COase_ligase"/>
</dbReference>
<evidence type="ECO:0000313" key="7">
    <source>
        <dbReference type="Proteomes" id="UP001359886"/>
    </source>
</evidence>